<dbReference type="SUPFAM" id="SSF48452">
    <property type="entry name" value="TPR-like"/>
    <property type="match status" value="2"/>
</dbReference>
<dbReference type="InterPro" id="IPR019734">
    <property type="entry name" value="TPR_rpt"/>
</dbReference>
<gene>
    <name evidence="2" type="ORF">C9I98_09755</name>
</gene>
<evidence type="ECO:0000313" key="2">
    <source>
        <dbReference type="EMBL" id="PSW20324.1"/>
    </source>
</evidence>
<dbReference type="OrthoDB" id="5592888at2"/>
<evidence type="ECO:0008006" key="4">
    <source>
        <dbReference type="Google" id="ProtNLM"/>
    </source>
</evidence>
<keyword evidence="1" id="KW-0732">Signal</keyword>
<dbReference type="Pfam" id="PF13181">
    <property type="entry name" value="TPR_8"/>
    <property type="match status" value="1"/>
</dbReference>
<name>A0A2T3NVL4_9GAMM</name>
<evidence type="ECO:0000256" key="1">
    <source>
        <dbReference type="SAM" id="SignalP"/>
    </source>
</evidence>
<dbReference type="InterPro" id="IPR011990">
    <property type="entry name" value="TPR-like_helical_dom_sf"/>
</dbReference>
<dbReference type="Proteomes" id="UP000241771">
    <property type="component" value="Unassembled WGS sequence"/>
</dbReference>
<sequence>MIKKFALVIALVMASSPVLAELSQFTAGRVQRANNLQQEDKLDEAIAILKELSPSRAYDQAFVQRMLGVFYWQQGNLTAAIDNLTQAVSSGLLEDEQAWVTQRMLADILLSDEQFKRALPHYYELTKSIPENQKADELWLRIAQSHYQIEEWQPVLKAIDQHIRFASKVDVQPLTIKLGAQLQLKQWKASIPTLEALIALEPEKVVWWQQLAGIQLRLGQSKNALGTLAMANRQGVELSQQDLKTLGQLYAQNGVPERAARIYAELDEVKSDIDLASAQAQYWQMAKEWDKAITAWKVAAKLDAKYRWPLAQVLLQEGQYNAALAELDKVSDNKRAADVELARVRAYYKLADFDKAILHAKRADNIESTSASKSWIKYLSQMRKMNS</sequence>
<feature type="chain" id="PRO_5015535886" description="Tetratricopeptide repeat protein" evidence="1">
    <location>
        <begin position="21"/>
        <end position="387"/>
    </location>
</feature>
<evidence type="ECO:0000313" key="3">
    <source>
        <dbReference type="Proteomes" id="UP000241771"/>
    </source>
</evidence>
<reference evidence="2 3" key="1">
    <citation type="submission" date="2018-01" db="EMBL/GenBank/DDBJ databases">
        <title>Whole genome sequencing of Histamine producing bacteria.</title>
        <authorList>
            <person name="Butler K."/>
        </authorList>
    </citation>
    <scope>NUCLEOTIDE SEQUENCE [LARGE SCALE GENOMIC DNA]</scope>
    <source>
        <strain evidence="2 3">DSM 100436</strain>
    </source>
</reference>
<protein>
    <recommendedName>
        <fullName evidence="4">Tetratricopeptide repeat protein</fullName>
    </recommendedName>
</protein>
<organism evidence="2 3">
    <name type="scientific">Photobacterium sanctipauli</name>
    <dbReference type="NCBI Taxonomy" id="1342794"/>
    <lineage>
        <taxon>Bacteria</taxon>
        <taxon>Pseudomonadati</taxon>
        <taxon>Pseudomonadota</taxon>
        <taxon>Gammaproteobacteria</taxon>
        <taxon>Vibrionales</taxon>
        <taxon>Vibrionaceae</taxon>
        <taxon>Photobacterium</taxon>
    </lineage>
</organism>
<comment type="caution">
    <text evidence="2">The sequence shown here is derived from an EMBL/GenBank/DDBJ whole genome shotgun (WGS) entry which is preliminary data.</text>
</comment>
<dbReference type="AlphaFoldDB" id="A0A2T3NVL4"/>
<dbReference type="RefSeq" id="WP_036815828.1">
    <property type="nucleotide sequence ID" value="NZ_JGVO01000002.1"/>
</dbReference>
<feature type="signal peptide" evidence="1">
    <location>
        <begin position="1"/>
        <end position="20"/>
    </location>
</feature>
<proteinExistence type="predicted"/>
<dbReference type="EMBL" id="PYMA01000004">
    <property type="protein sequence ID" value="PSW20324.1"/>
    <property type="molecule type" value="Genomic_DNA"/>
</dbReference>
<dbReference type="Gene3D" id="1.25.40.10">
    <property type="entry name" value="Tetratricopeptide repeat domain"/>
    <property type="match status" value="3"/>
</dbReference>
<accession>A0A2T3NVL4</accession>
<keyword evidence="3" id="KW-1185">Reference proteome</keyword>